<gene>
    <name evidence="1" type="ORF">AS52_02749</name>
</gene>
<dbReference type="AlphaFoldDB" id="A0A806THK7"/>
<reference evidence="1 2" key="1">
    <citation type="submission" date="2015-01" db="EMBL/GenBank/DDBJ databases">
        <title>Genome sequence of bacillus megaterium Q3.</title>
        <authorList>
            <person name="Wang Y."/>
            <person name="Luo K."/>
            <person name="Bai L."/>
            <person name="Luo F."/>
        </authorList>
    </citation>
    <scope>NUCLEOTIDE SEQUENCE [LARGE SCALE GENOMIC DNA]</scope>
    <source>
        <strain evidence="1 2">Q3</strain>
    </source>
</reference>
<organism evidence="1 2">
    <name type="scientific">Priestia megaterium Q3</name>
    <dbReference type="NCBI Taxonomy" id="1452722"/>
    <lineage>
        <taxon>Bacteria</taxon>
        <taxon>Bacillati</taxon>
        <taxon>Bacillota</taxon>
        <taxon>Bacilli</taxon>
        <taxon>Bacillales</taxon>
        <taxon>Bacillaceae</taxon>
        <taxon>Priestia</taxon>
    </lineage>
</organism>
<dbReference type="Pfam" id="PF12796">
    <property type="entry name" value="Ank_2"/>
    <property type="match status" value="1"/>
</dbReference>
<dbReference type="EMBL" id="CP010586">
    <property type="protein sequence ID" value="AKP77710.1"/>
    <property type="molecule type" value="Genomic_DNA"/>
</dbReference>
<dbReference type="RefSeq" id="WP_034269048.1">
    <property type="nucleotide sequence ID" value="NZ_CP010586.1"/>
</dbReference>
<dbReference type="InterPro" id="IPR002110">
    <property type="entry name" value="Ankyrin_rpt"/>
</dbReference>
<dbReference type="SMART" id="SM00248">
    <property type="entry name" value="ANK"/>
    <property type="match status" value="2"/>
</dbReference>
<protein>
    <submittedName>
        <fullName evidence="1">Ankyrin repeat protein</fullName>
    </submittedName>
</protein>
<sequence length="176" mass="20144">MDINKADFWTIIKFGNLEEFLKKLKIENKCIEEVINLVDKNGISLLEKSLISRKFDIAKFLLENNAKVNIVSNEGCNELHYVAANINYVGAVDLAYKLVEMGVDLNLKDKKFSNSAILSLCQEVLKERTRDGNELILHCLEKHPDFNDSNKFGYSLKRIIEERGTEDMKKVMEAVS</sequence>
<dbReference type="Proteomes" id="UP000036410">
    <property type="component" value="Chromosome"/>
</dbReference>
<name>A0A806THK7_PRIMG</name>
<dbReference type="Gene3D" id="1.25.40.20">
    <property type="entry name" value="Ankyrin repeat-containing domain"/>
    <property type="match status" value="1"/>
</dbReference>
<evidence type="ECO:0000313" key="1">
    <source>
        <dbReference type="EMBL" id="AKP77710.1"/>
    </source>
</evidence>
<dbReference type="SUPFAM" id="SSF48403">
    <property type="entry name" value="Ankyrin repeat"/>
    <property type="match status" value="1"/>
</dbReference>
<dbReference type="InterPro" id="IPR036770">
    <property type="entry name" value="Ankyrin_rpt-contain_sf"/>
</dbReference>
<accession>A0A806THK7</accession>
<proteinExistence type="predicted"/>
<evidence type="ECO:0000313" key="2">
    <source>
        <dbReference type="Proteomes" id="UP000036410"/>
    </source>
</evidence>